<accession>A0ABU3CKU4</accession>
<evidence type="ECO:0000313" key="9">
    <source>
        <dbReference type="EMBL" id="MDT0646585.1"/>
    </source>
</evidence>
<keyword evidence="10" id="KW-1185">Reference proteome</keyword>
<evidence type="ECO:0000256" key="2">
    <source>
        <dbReference type="ARBA" id="ARBA00005988"/>
    </source>
</evidence>
<dbReference type="InterPro" id="IPR000834">
    <property type="entry name" value="Peptidase_M14"/>
</dbReference>
<comment type="cofactor">
    <cofactor evidence="1">
        <name>Zn(2+)</name>
        <dbReference type="ChEBI" id="CHEBI:29105"/>
    </cofactor>
</comment>
<dbReference type="Pfam" id="PF00246">
    <property type="entry name" value="Peptidase_M14"/>
    <property type="match status" value="1"/>
</dbReference>
<evidence type="ECO:0000256" key="1">
    <source>
        <dbReference type="ARBA" id="ARBA00001947"/>
    </source>
</evidence>
<dbReference type="Proteomes" id="UP001245285">
    <property type="component" value="Unassembled WGS sequence"/>
</dbReference>
<organism evidence="9 10">
    <name type="scientific">Autumnicola lenta</name>
    <dbReference type="NCBI Taxonomy" id="3075593"/>
    <lineage>
        <taxon>Bacteria</taxon>
        <taxon>Pseudomonadati</taxon>
        <taxon>Bacteroidota</taxon>
        <taxon>Flavobacteriia</taxon>
        <taxon>Flavobacteriales</taxon>
        <taxon>Flavobacteriaceae</taxon>
        <taxon>Autumnicola</taxon>
    </lineage>
</organism>
<keyword evidence="9" id="KW-0121">Carboxypeptidase</keyword>
<proteinExistence type="inferred from homology"/>
<evidence type="ECO:0000259" key="8">
    <source>
        <dbReference type="PROSITE" id="PS52035"/>
    </source>
</evidence>
<comment type="caution">
    <text evidence="9">The sequence shown here is derived from an EMBL/GenBank/DDBJ whole genome shotgun (WGS) entry which is preliminary data.</text>
</comment>
<evidence type="ECO:0000256" key="5">
    <source>
        <dbReference type="ARBA" id="ARBA00022833"/>
    </source>
</evidence>
<gene>
    <name evidence="9" type="ORF">RM545_07780</name>
</gene>
<keyword evidence="4" id="KW-0378">Hydrolase</keyword>
<keyword evidence="6" id="KW-0482">Metalloprotease</keyword>
<dbReference type="SUPFAM" id="SSF53187">
    <property type="entry name" value="Zn-dependent exopeptidases"/>
    <property type="match status" value="1"/>
</dbReference>
<dbReference type="PANTHER" id="PTHR11705">
    <property type="entry name" value="PROTEASE FAMILY M14 CARBOXYPEPTIDASE A,B"/>
    <property type="match status" value="1"/>
</dbReference>
<dbReference type="EMBL" id="JAVRHO010000009">
    <property type="protein sequence ID" value="MDT0646585.1"/>
    <property type="molecule type" value="Genomic_DNA"/>
</dbReference>
<evidence type="ECO:0000256" key="6">
    <source>
        <dbReference type="ARBA" id="ARBA00023049"/>
    </source>
</evidence>
<dbReference type="Gene3D" id="3.40.630.10">
    <property type="entry name" value="Zn peptidases"/>
    <property type="match status" value="1"/>
</dbReference>
<dbReference type="PROSITE" id="PS52035">
    <property type="entry name" value="PEPTIDASE_M14"/>
    <property type="match status" value="1"/>
</dbReference>
<name>A0ABU3CKU4_9FLAO</name>
<keyword evidence="3" id="KW-0645">Protease</keyword>
<keyword evidence="5" id="KW-0862">Zinc</keyword>
<dbReference type="PANTHER" id="PTHR11705:SF143">
    <property type="entry name" value="SLL0236 PROTEIN"/>
    <property type="match status" value="1"/>
</dbReference>
<comment type="caution">
    <text evidence="7">Lacks conserved residue(s) required for the propagation of feature annotation.</text>
</comment>
<sequence>MKNYPQRLQKLMQNYTALKNQNIHGRYLTLDHIAPELKKLPATFTIKEIGESTLGESISVIKIGKGKLRILTWSQMHGNESTTTKAIFDLLNAFSRQSDFPVVDNILESCEIWIIPMLNPDGARAYTRVNANNVDLNRDAQNLQEVESRILRSQFDEFSPHFCLNLHDQRTIFTAGALPMSATLSFLAPSMDEERKITESRKESMRVISAIAEDLGKMLPGQIGRYDDGFNLNCTGDTFQNKEVPTILFEAGHYPNDYNREVTRKYVFAALISTLHTIATGEYKSISFEKYEKIPENQKLFNDVVLRNCRVNKKKTDVSIQFKEKLDGGSIKFDIHIEGIKQEIKNFGLKELDCKGGELTIDGEKPLSENVLVEEIFLNGKKFNLKP</sequence>
<evidence type="ECO:0000256" key="4">
    <source>
        <dbReference type="ARBA" id="ARBA00022801"/>
    </source>
</evidence>
<protein>
    <submittedName>
        <fullName evidence="9">M14 family zinc carboxypeptidase</fullName>
    </submittedName>
</protein>
<evidence type="ECO:0000313" key="10">
    <source>
        <dbReference type="Proteomes" id="UP001245285"/>
    </source>
</evidence>
<comment type="similarity">
    <text evidence="2 7">Belongs to the peptidase M14 family.</text>
</comment>
<dbReference type="RefSeq" id="WP_311494753.1">
    <property type="nucleotide sequence ID" value="NZ_JAVRHO010000009.1"/>
</dbReference>
<dbReference type="GO" id="GO:0004180">
    <property type="term" value="F:carboxypeptidase activity"/>
    <property type="evidence" value="ECO:0007669"/>
    <property type="project" value="UniProtKB-KW"/>
</dbReference>
<evidence type="ECO:0000256" key="3">
    <source>
        <dbReference type="ARBA" id="ARBA00022670"/>
    </source>
</evidence>
<feature type="domain" description="Peptidase M14" evidence="8">
    <location>
        <begin position="4"/>
        <end position="278"/>
    </location>
</feature>
<reference evidence="9 10" key="1">
    <citation type="submission" date="2023-09" db="EMBL/GenBank/DDBJ databases">
        <authorList>
            <person name="Rey-Velasco X."/>
        </authorList>
    </citation>
    <scope>NUCLEOTIDE SEQUENCE [LARGE SCALE GENOMIC DNA]</scope>
    <source>
        <strain evidence="9 10">F260</strain>
    </source>
</reference>
<evidence type="ECO:0000256" key="7">
    <source>
        <dbReference type="PROSITE-ProRule" id="PRU01379"/>
    </source>
</evidence>